<name>A0ABN2TCM0_9ACTN</name>
<dbReference type="PANTHER" id="PTHR11261:SF3">
    <property type="entry name" value="RETINOL-BINDING PROTEIN 3"/>
    <property type="match status" value="1"/>
</dbReference>
<dbReference type="CDD" id="cd07563">
    <property type="entry name" value="Peptidase_S41_IRBP"/>
    <property type="match status" value="1"/>
</dbReference>
<accession>A0ABN2TCM0</accession>
<dbReference type="Pfam" id="PF03572">
    <property type="entry name" value="Peptidase_S41"/>
    <property type="match status" value="1"/>
</dbReference>
<organism evidence="2 3">
    <name type="scientific">Catenulispora subtropica</name>
    <dbReference type="NCBI Taxonomy" id="450798"/>
    <lineage>
        <taxon>Bacteria</taxon>
        <taxon>Bacillati</taxon>
        <taxon>Actinomycetota</taxon>
        <taxon>Actinomycetes</taxon>
        <taxon>Catenulisporales</taxon>
        <taxon>Catenulisporaceae</taxon>
        <taxon>Catenulispora</taxon>
    </lineage>
</organism>
<sequence length="295" mass="32169">MQTPEIVAAALKHLSEEYIFPDKAALASDAVTAALAAGRFDELDGPALCTRVTEIFYEHCADKHLRLLWSDEPQDLEAEDDGEAGFTALMLAENYGVRRVERLEGNIGYLDLTMVADASSGARAIAAAMELVANTEALIIDLRANRGGAPNGVQLWCSYLFPDDETHLNDIYSRVKDATRQYWTLAHVDGRRYLDRPVYVLTSAVTFSGGEEIAYNLKVQKRATLIGETTRGGAHPTEWYPLTPHVTVTIPNARSINPVTGTNWEGGGIEPDVAVSAVEAFDVAYRAARDRIAGA</sequence>
<dbReference type="InterPro" id="IPR005151">
    <property type="entry name" value="Tail-specific_protease"/>
</dbReference>
<dbReference type="SUPFAM" id="SSF52096">
    <property type="entry name" value="ClpP/crotonase"/>
    <property type="match status" value="1"/>
</dbReference>
<reference evidence="2 3" key="1">
    <citation type="journal article" date="2019" name="Int. J. Syst. Evol. Microbiol.">
        <title>The Global Catalogue of Microorganisms (GCM) 10K type strain sequencing project: providing services to taxonomists for standard genome sequencing and annotation.</title>
        <authorList>
            <consortium name="The Broad Institute Genomics Platform"/>
            <consortium name="The Broad Institute Genome Sequencing Center for Infectious Disease"/>
            <person name="Wu L."/>
            <person name="Ma J."/>
        </authorList>
    </citation>
    <scope>NUCLEOTIDE SEQUENCE [LARGE SCALE GENOMIC DNA]</scope>
    <source>
        <strain evidence="2 3">JCM 16013</strain>
    </source>
</reference>
<dbReference type="InterPro" id="IPR029045">
    <property type="entry name" value="ClpP/crotonase-like_dom_sf"/>
</dbReference>
<gene>
    <name evidence="2" type="ORF">GCM10009838_84220</name>
</gene>
<comment type="caution">
    <text evidence="2">The sequence shown here is derived from an EMBL/GenBank/DDBJ whole genome shotgun (WGS) entry which is preliminary data.</text>
</comment>
<dbReference type="Proteomes" id="UP001499854">
    <property type="component" value="Unassembled WGS sequence"/>
</dbReference>
<keyword evidence="3" id="KW-1185">Reference proteome</keyword>
<dbReference type="PANTHER" id="PTHR11261">
    <property type="entry name" value="INTERPHOTORECEPTOR RETINOID-BINDING PROTEIN"/>
    <property type="match status" value="1"/>
</dbReference>
<evidence type="ECO:0000313" key="3">
    <source>
        <dbReference type="Proteomes" id="UP001499854"/>
    </source>
</evidence>
<dbReference type="EMBL" id="BAAAQM010000085">
    <property type="protein sequence ID" value="GAA2005175.1"/>
    <property type="molecule type" value="Genomic_DNA"/>
</dbReference>
<evidence type="ECO:0000313" key="2">
    <source>
        <dbReference type="EMBL" id="GAA2005175.1"/>
    </source>
</evidence>
<evidence type="ECO:0000259" key="1">
    <source>
        <dbReference type="SMART" id="SM00245"/>
    </source>
</evidence>
<dbReference type="Gene3D" id="3.30.750.44">
    <property type="match status" value="1"/>
</dbReference>
<dbReference type="RefSeq" id="WP_344662843.1">
    <property type="nucleotide sequence ID" value="NZ_BAAAQM010000085.1"/>
</dbReference>
<feature type="domain" description="Tail specific protease" evidence="1">
    <location>
        <begin position="84"/>
        <end position="276"/>
    </location>
</feature>
<proteinExistence type="predicted"/>
<dbReference type="SMART" id="SM00245">
    <property type="entry name" value="TSPc"/>
    <property type="match status" value="1"/>
</dbReference>
<dbReference type="Gene3D" id="3.90.226.10">
    <property type="entry name" value="2-enoyl-CoA Hydratase, Chain A, domain 1"/>
    <property type="match status" value="1"/>
</dbReference>
<protein>
    <submittedName>
        <fullName evidence="2">S41 family peptidase</fullName>
    </submittedName>
</protein>